<reference evidence="1" key="1">
    <citation type="submission" date="2020-03" db="EMBL/GenBank/DDBJ databases">
        <title>The deep terrestrial virosphere.</title>
        <authorList>
            <person name="Holmfeldt K."/>
            <person name="Nilsson E."/>
            <person name="Simone D."/>
            <person name="Lopez-Fernandez M."/>
            <person name="Wu X."/>
            <person name="de Brujin I."/>
            <person name="Lundin D."/>
            <person name="Andersson A."/>
            <person name="Bertilsson S."/>
            <person name="Dopson M."/>
        </authorList>
    </citation>
    <scope>NUCLEOTIDE SEQUENCE</scope>
    <source>
        <strain evidence="1">TM448B00810</strain>
    </source>
</reference>
<evidence type="ECO:0000313" key="1">
    <source>
        <dbReference type="EMBL" id="QJH96788.1"/>
    </source>
</evidence>
<dbReference type="GO" id="GO:0006259">
    <property type="term" value="P:DNA metabolic process"/>
    <property type="evidence" value="ECO:0007669"/>
    <property type="project" value="InterPro"/>
</dbReference>
<protein>
    <submittedName>
        <fullName evidence="1">Putative DNA recombination protein</fullName>
    </submittedName>
</protein>
<dbReference type="GO" id="GO:0003677">
    <property type="term" value="F:DNA binding"/>
    <property type="evidence" value="ECO:0007669"/>
    <property type="project" value="InterPro"/>
</dbReference>
<proteinExistence type="predicted"/>
<sequence>MNELIIVAGEKLQLPPARNEGAKRLFSRLERLPQWLPSDVQAARFVMAVATEVNRLPTDTDPNSIVACAFNLAVVGLLPGPQLGHAHMVPFRDKKRNCRVATLVIGYRGFLSLAYGVGFLRDCQPEIILRGEEFERWNDAGGAQVKHTMLIDRELVWGNVVGAYCIWHATTGGHGIEVVGRKELETLKQRGNVWDDNPIAMAKKTAVRRAAKLWKITGRMAQAIYLDELAERDEAQPMLVGQEPDDDPAPSLAEFEATVAVERSPVFPELFDGFRAKLTNAKDKQETWAEIRDDPAFDLLAESQAAELRGLMGT</sequence>
<accession>A0A6M3XG70</accession>
<name>A0A6M3XG70_9ZZZZ</name>
<dbReference type="NCBIfam" id="TIGR00616">
    <property type="entry name" value="rect"/>
    <property type="match status" value="1"/>
</dbReference>
<dbReference type="AlphaFoldDB" id="A0A6M3XG70"/>
<dbReference type="InterPro" id="IPR018330">
    <property type="entry name" value="RecT_fam"/>
</dbReference>
<dbReference type="Pfam" id="PF03837">
    <property type="entry name" value="RecT"/>
    <property type="match status" value="1"/>
</dbReference>
<dbReference type="InterPro" id="IPR004590">
    <property type="entry name" value="ssDNA_annealing_RecT"/>
</dbReference>
<gene>
    <name evidence="1" type="ORF">TM448B00810_0021</name>
</gene>
<dbReference type="EMBL" id="MT144662">
    <property type="protein sequence ID" value="QJH96788.1"/>
    <property type="molecule type" value="Genomic_DNA"/>
</dbReference>
<organism evidence="1">
    <name type="scientific">viral metagenome</name>
    <dbReference type="NCBI Taxonomy" id="1070528"/>
    <lineage>
        <taxon>unclassified sequences</taxon>
        <taxon>metagenomes</taxon>
        <taxon>organismal metagenomes</taxon>
    </lineage>
</organism>